<dbReference type="InterPro" id="IPR000792">
    <property type="entry name" value="Tscrpt_reg_LuxR_C"/>
</dbReference>
<dbReference type="PROSITE" id="PS50043">
    <property type="entry name" value="HTH_LUXR_2"/>
    <property type="match status" value="1"/>
</dbReference>
<gene>
    <name evidence="5" type="ORF">SE17_43650</name>
</gene>
<sequence length="71" mass="7583">AARRQGNPGGLTAREVDVLRLVAQGLTDAEVAERLIVSRRTVSTHLSAIYGKLQVNSRSAATRFAIEHGLG</sequence>
<dbReference type="InterPro" id="IPR016032">
    <property type="entry name" value="Sig_transdc_resp-reg_C-effctor"/>
</dbReference>
<dbReference type="SMART" id="SM00421">
    <property type="entry name" value="HTH_LUXR"/>
    <property type="match status" value="1"/>
</dbReference>
<comment type="caution">
    <text evidence="5">The sequence shown here is derived from an EMBL/GenBank/DDBJ whole genome shotgun (WGS) entry which is preliminary data.</text>
</comment>
<dbReference type="PANTHER" id="PTHR44688:SF16">
    <property type="entry name" value="DNA-BINDING TRANSCRIPTIONAL ACTIVATOR DEVR_DOSR"/>
    <property type="match status" value="1"/>
</dbReference>
<evidence type="ECO:0000313" key="6">
    <source>
        <dbReference type="Proteomes" id="UP000050509"/>
    </source>
</evidence>
<dbReference type="CDD" id="cd06170">
    <property type="entry name" value="LuxR_C_like"/>
    <property type="match status" value="1"/>
</dbReference>
<keyword evidence="3" id="KW-0804">Transcription</keyword>
<keyword evidence="2" id="KW-0238">DNA-binding</keyword>
<dbReference type="SUPFAM" id="SSF46894">
    <property type="entry name" value="C-terminal effector domain of the bipartite response regulators"/>
    <property type="match status" value="1"/>
</dbReference>
<keyword evidence="1" id="KW-0805">Transcription regulation</keyword>
<accession>A0A0P9D9C3</accession>
<dbReference type="EMBL" id="LJCR01003634">
    <property type="protein sequence ID" value="KPV46091.1"/>
    <property type="molecule type" value="Genomic_DNA"/>
</dbReference>
<dbReference type="Gene3D" id="1.10.10.10">
    <property type="entry name" value="Winged helix-like DNA-binding domain superfamily/Winged helix DNA-binding domain"/>
    <property type="match status" value="1"/>
</dbReference>
<dbReference type="AlphaFoldDB" id="A0A0P9D9C3"/>
<dbReference type="PANTHER" id="PTHR44688">
    <property type="entry name" value="DNA-BINDING TRANSCRIPTIONAL ACTIVATOR DEVR_DOSR"/>
    <property type="match status" value="1"/>
</dbReference>
<proteinExistence type="predicted"/>
<evidence type="ECO:0000259" key="4">
    <source>
        <dbReference type="PROSITE" id="PS50043"/>
    </source>
</evidence>
<keyword evidence="6" id="KW-1185">Reference proteome</keyword>
<dbReference type="GO" id="GO:0006355">
    <property type="term" value="P:regulation of DNA-templated transcription"/>
    <property type="evidence" value="ECO:0007669"/>
    <property type="project" value="InterPro"/>
</dbReference>
<evidence type="ECO:0000256" key="1">
    <source>
        <dbReference type="ARBA" id="ARBA00023015"/>
    </source>
</evidence>
<name>A0A0P9D9C3_9CHLR</name>
<evidence type="ECO:0000256" key="2">
    <source>
        <dbReference type="ARBA" id="ARBA00023125"/>
    </source>
</evidence>
<protein>
    <submittedName>
        <fullName evidence="5">LuxR family transcriptional regulator</fullName>
    </submittedName>
</protein>
<evidence type="ECO:0000256" key="3">
    <source>
        <dbReference type="ARBA" id="ARBA00023163"/>
    </source>
</evidence>
<organism evidence="5 6">
    <name type="scientific">Kouleothrix aurantiaca</name>
    <dbReference type="NCBI Taxonomy" id="186479"/>
    <lineage>
        <taxon>Bacteria</taxon>
        <taxon>Bacillati</taxon>
        <taxon>Chloroflexota</taxon>
        <taxon>Chloroflexia</taxon>
        <taxon>Chloroflexales</taxon>
        <taxon>Roseiflexineae</taxon>
        <taxon>Roseiflexaceae</taxon>
        <taxon>Kouleothrix</taxon>
    </lineage>
</organism>
<feature type="domain" description="HTH luxR-type" evidence="4">
    <location>
        <begin position="1"/>
        <end position="69"/>
    </location>
</feature>
<dbReference type="PRINTS" id="PR00038">
    <property type="entry name" value="HTHLUXR"/>
</dbReference>
<dbReference type="Pfam" id="PF00196">
    <property type="entry name" value="GerE"/>
    <property type="match status" value="1"/>
</dbReference>
<dbReference type="GO" id="GO:0003677">
    <property type="term" value="F:DNA binding"/>
    <property type="evidence" value="ECO:0007669"/>
    <property type="project" value="UniProtKB-KW"/>
</dbReference>
<dbReference type="Proteomes" id="UP000050509">
    <property type="component" value="Unassembled WGS sequence"/>
</dbReference>
<reference evidence="5 6" key="1">
    <citation type="submission" date="2015-09" db="EMBL/GenBank/DDBJ databases">
        <title>Draft genome sequence of Kouleothrix aurantiaca JCM 19913.</title>
        <authorList>
            <person name="Hemp J."/>
        </authorList>
    </citation>
    <scope>NUCLEOTIDE SEQUENCE [LARGE SCALE GENOMIC DNA]</scope>
    <source>
        <strain evidence="5 6">COM-B</strain>
    </source>
</reference>
<feature type="non-terminal residue" evidence="5">
    <location>
        <position position="1"/>
    </location>
</feature>
<evidence type="ECO:0000313" key="5">
    <source>
        <dbReference type="EMBL" id="KPV46091.1"/>
    </source>
</evidence>
<dbReference type="InterPro" id="IPR036388">
    <property type="entry name" value="WH-like_DNA-bd_sf"/>
</dbReference>